<organism evidence="7 8">
    <name type="scientific">Amphibalanus amphitrite</name>
    <name type="common">Striped barnacle</name>
    <name type="synonym">Balanus amphitrite</name>
    <dbReference type="NCBI Taxonomy" id="1232801"/>
    <lineage>
        <taxon>Eukaryota</taxon>
        <taxon>Metazoa</taxon>
        <taxon>Ecdysozoa</taxon>
        <taxon>Arthropoda</taxon>
        <taxon>Crustacea</taxon>
        <taxon>Multicrustacea</taxon>
        <taxon>Cirripedia</taxon>
        <taxon>Thoracica</taxon>
        <taxon>Thoracicalcarea</taxon>
        <taxon>Balanomorpha</taxon>
        <taxon>Balanoidea</taxon>
        <taxon>Balanidae</taxon>
        <taxon>Amphibalaninae</taxon>
        <taxon>Amphibalanus</taxon>
    </lineage>
</organism>
<proteinExistence type="inferred from homology"/>
<sequence>MESRPTNHPSTPLPESRPTNHATIQSLASRLGLPADGTGRGSHVPLPCCVPDHMESLTLLYFDETRRNVVLKNYPNMVVKSCSCR</sequence>
<keyword evidence="4" id="KW-0339">Growth factor</keyword>
<dbReference type="SMART" id="SM00204">
    <property type="entry name" value="TGFB"/>
    <property type="match status" value="1"/>
</dbReference>
<dbReference type="EMBL" id="VIIS01000178">
    <property type="protein sequence ID" value="KAF0312292.1"/>
    <property type="molecule type" value="Genomic_DNA"/>
</dbReference>
<evidence type="ECO:0000259" key="6">
    <source>
        <dbReference type="PROSITE" id="PS51362"/>
    </source>
</evidence>
<dbReference type="InterPro" id="IPR001839">
    <property type="entry name" value="TGF-b_C"/>
</dbReference>
<dbReference type="Pfam" id="PF00019">
    <property type="entry name" value="TGF_beta"/>
    <property type="match status" value="1"/>
</dbReference>
<dbReference type="Proteomes" id="UP000440578">
    <property type="component" value="Unassembled WGS sequence"/>
</dbReference>
<feature type="compositionally biased region" description="Polar residues" evidence="5">
    <location>
        <begin position="1"/>
        <end position="10"/>
    </location>
</feature>
<keyword evidence="8" id="KW-1185">Reference proteome</keyword>
<dbReference type="OrthoDB" id="5987191at2759"/>
<protein>
    <submittedName>
        <fullName evidence="7">Bone morphogenetic protein 3</fullName>
    </submittedName>
</protein>
<dbReference type="PROSITE" id="PS51362">
    <property type="entry name" value="TGF_BETA_2"/>
    <property type="match status" value="1"/>
</dbReference>
<feature type="domain" description="TGF-beta family profile" evidence="6">
    <location>
        <begin position="1"/>
        <end position="85"/>
    </location>
</feature>
<evidence type="ECO:0000313" key="7">
    <source>
        <dbReference type="EMBL" id="KAF0312292.1"/>
    </source>
</evidence>
<comment type="caution">
    <text evidence="7">The sequence shown here is derived from an EMBL/GenBank/DDBJ whole genome shotgun (WGS) entry which is preliminary data.</text>
</comment>
<evidence type="ECO:0000256" key="5">
    <source>
        <dbReference type="SAM" id="MobiDB-lite"/>
    </source>
</evidence>
<evidence type="ECO:0000256" key="4">
    <source>
        <dbReference type="RuleBase" id="RU000354"/>
    </source>
</evidence>
<dbReference type="InterPro" id="IPR015615">
    <property type="entry name" value="TGF-beta-rel"/>
</dbReference>
<dbReference type="InterPro" id="IPR029034">
    <property type="entry name" value="Cystine-knot_cytokine"/>
</dbReference>
<evidence type="ECO:0000256" key="2">
    <source>
        <dbReference type="ARBA" id="ARBA00006656"/>
    </source>
</evidence>
<dbReference type="GO" id="GO:0005125">
    <property type="term" value="F:cytokine activity"/>
    <property type="evidence" value="ECO:0007669"/>
    <property type="project" value="TreeGrafter"/>
</dbReference>
<dbReference type="AlphaFoldDB" id="A0A6A4XDA1"/>
<evidence type="ECO:0000256" key="3">
    <source>
        <dbReference type="ARBA" id="ARBA00022525"/>
    </source>
</evidence>
<keyword evidence="3" id="KW-0964">Secreted</keyword>
<comment type="similarity">
    <text evidence="2 4">Belongs to the TGF-beta family.</text>
</comment>
<accession>A0A6A4XDA1</accession>
<evidence type="ECO:0000256" key="1">
    <source>
        <dbReference type="ARBA" id="ARBA00004613"/>
    </source>
</evidence>
<feature type="region of interest" description="Disordered" evidence="5">
    <location>
        <begin position="1"/>
        <end position="21"/>
    </location>
</feature>
<comment type="subcellular location">
    <subcellularLocation>
        <location evidence="1">Secreted</location>
    </subcellularLocation>
</comment>
<dbReference type="GO" id="GO:0008083">
    <property type="term" value="F:growth factor activity"/>
    <property type="evidence" value="ECO:0007669"/>
    <property type="project" value="UniProtKB-KW"/>
</dbReference>
<reference evidence="7 8" key="1">
    <citation type="submission" date="2019-07" db="EMBL/GenBank/DDBJ databases">
        <title>Draft genome assembly of a fouling barnacle, Amphibalanus amphitrite (Darwin, 1854): The first reference genome for Thecostraca.</title>
        <authorList>
            <person name="Kim W."/>
        </authorList>
    </citation>
    <scope>NUCLEOTIDE SEQUENCE [LARGE SCALE GENOMIC DNA]</scope>
    <source>
        <strain evidence="7">SNU_AA5</strain>
        <tissue evidence="7">Soma without cirri and trophi</tissue>
    </source>
</reference>
<dbReference type="SUPFAM" id="SSF57501">
    <property type="entry name" value="Cystine-knot cytokines"/>
    <property type="match status" value="1"/>
</dbReference>
<gene>
    <name evidence="7" type="primary">Bmp3</name>
    <name evidence="7" type="ORF">FJT64_016898</name>
</gene>
<evidence type="ECO:0000313" key="8">
    <source>
        <dbReference type="Proteomes" id="UP000440578"/>
    </source>
</evidence>
<dbReference type="PANTHER" id="PTHR11848">
    <property type="entry name" value="TGF-BETA FAMILY"/>
    <property type="match status" value="1"/>
</dbReference>
<dbReference type="PANTHER" id="PTHR11848:SF308">
    <property type="entry name" value="BMP-LIKE PROTEIN UNC-129"/>
    <property type="match status" value="1"/>
</dbReference>
<dbReference type="Gene3D" id="2.10.90.10">
    <property type="entry name" value="Cystine-knot cytokines"/>
    <property type="match status" value="1"/>
</dbReference>
<dbReference type="GO" id="GO:0005615">
    <property type="term" value="C:extracellular space"/>
    <property type="evidence" value="ECO:0007669"/>
    <property type="project" value="TreeGrafter"/>
</dbReference>
<name>A0A6A4XDA1_AMPAM</name>